<reference evidence="4" key="1">
    <citation type="submission" date="2016-03" db="EMBL/GenBank/DDBJ databases">
        <authorList>
            <person name="Ploux O."/>
        </authorList>
    </citation>
    <scope>NUCLEOTIDE SEQUENCE</scope>
    <source>
        <strain evidence="4">UC1</strain>
    </source>
</reference>
<dbReference type="InterPro" id="IPR049492">
    <property type="entry name" value="BD-FAE-like_dom"/>
</dbReference>
<feature type="domain" description="BD-FAE-like" evidence="3">
    <location>
        <begin position="59"/>
        <end position="280"/>
    </location>
</feature>
<dbReference type="PANTHER" id="PTHR48081:SF13">
    <property type="entry name" value="ALPHA_BETA HYDROLASE"/>
    <property type="match status" value="1"/>
</dbReference>
<proteinExistence type="predicted"/>
<dbReference type="EMBL" id="FLQR01000002">
    <property type="protein sequence ID" value="SBS71169.1"/>
    <property type="molecule type" value="Genomic_DNA"/>
</dbReference>
<accession>A0A1Y5P1E3</accession>
<dbReference type="GO" id="GO:0016787">
    <property type="term" value="F:hydrolase activity"/>
    <property type="evidence" value="ECO:0007669"/>
    <property type="project" value="UniProtKB-KW"/>
</dbReference>
<organism evidence="4">
    <name type="scientific">uncultured Microbacterium sp</name>
    <dbReference type="NCBI Taxonomy" id="191216"/>
    <lineage>
        <taxon>Bacteria</taxon>
        <taxon>Bacillati</taxon>
        <taxon>Actinomycetota</taxon>
        <taxon>Actinomycetes</taxon>
        <taxon>Micrococcales</taxon>
        <taxon>Microbacteriaceae</taxon>
        <taxon>Microbacterium</taxon>
        <taxon>environmental samples</taxon>
    </lineage>
</organism>
<sequence length="323" mass="35164">MKDETMTDTAAAPQIADHEWPPPPYIRPVGGERPVRPRGARSFEGLTYSMIPGYRPLLLDVHVPEGAERPPVVLWIHGGAWLMGDRRLPPVMWPAGTLFQKIVDAGFAVATLDYRHSKEAPFPAQLHDAKAALRYLRRFAVDLGIDADRVVVWGESAGAHLAALVGLTGGQAEWDGDEGVRTGDTRVTAVVDWYGVHDAENLELRSLPVDTELIPPSHAETLSREPLLTLTEGSAYGADALRLCSPISHVRGDAPPFLLMHGEQDGLVPIVQSEVFAEALQRAGGDVEFRRVPGADHVFLGSDPLPLMDEAIDWISARLAARP</sequence>
<dbReference type="AlphaFoldDB" id="A0A1Y5P1E3"/>
<name>A0A1Y5P1E3_9MICO</name>
<protein>
    <recommendedName>
        <fullName evidence="3">BD-FAE-like domain-containing protein</fullName>
    </recommendedName>
</protein>
<evidence type="ECO:0000256" key="2">
    <source>
        <dbReference type="SAM" id="MobiDB-lite"/>
    </source>
</evidence>
<dbReference type="SUPFAM" id="SSF53474">
    <property type="entry name" value="alpha/beta-Hydrolases"/>
    <property type="match status" value="1"/>
</dbReference>
<dbReference type="InterPro" id="IPR029058">
    <property type="entry name" value="AB_hydrolase_fold"/>
</dbReference>
<evidence type="ECO:0000256" key="1">
    <source>
        <dbReference type="ARBA" id="ARBA00022801"/>
    </source>
</evidence>
<gene>
    <name evidence="4" type="ORF">MIPYR_100029</name>
</gene>
<dbReference type="InterPro" id="IPR050300">
    <property type="entry name" value="GDXG_lipolytic_enzyme"/>
</dbReference>
<dbReference type="Pfam" id="PF20434">
    <property type="entry name" value="BD-FAE"/>
    <property type="match status" value="1"/>
</dbReference>
<evidence type="ECO:0000259" key="3">
    <source>
        <dbReference type="Pfam" id="PF20434"/>
    </source>
</evidence>
<dbReference type="Gene3D" id="3.40.50.1820">
    <property type="entry name" value="alpha/beta hydrolase"/>
    <property type="match status" value="1"/>
</dbReference>
<keyword evidence="1" id="KW-0378">Hydrolase</keyword>
<dbReference type="PANTHER" id="PTHR48081">
    <property type="entry name" value="AB HYDROLASE SUPERFAMILY PROTEIN C4A8.06C"/>
    <property type="match status" value="1"/>
</dbReference>
<feature type="region of interest" description="Disordered" evidence="2">
    <location>
        <begin position="1"/>
        <end position="38"/>
    </location>
</feature>
<evidence type="ECO:0000313" key="4">
    <source>
        <dbReference type="EMBL" id="SBS71169.1"/>
    </source>
</evidence>